<organism evidence="2 3">
    <name type="scientific">Haloplanus ruber</name>
    <dbReference type="NCBI Taxonomy" id="869892"/>
    <lineage>
        <taxon>Archaea</taxon>
        <taxon>Methanobacteriati</taxon>
        <taxon>Methanobacteriota</taxon>
        <taxon>Stenosarchaea group</taxon>
        <taxon>Halobacteria</taxon>
        <taxon>Halobacteriales</taxon>
        <taxon>Haloferacaceae</taxon>
        <taxon>Haloplanus</taxon>
    </lineage>
</organism>
<feature type="transmembrane region" description="Helical" evidence="1">
    <location>
        <begin position="77"/>
        <end position="95"/>
    </location>
</feature>
<name>A0ABD6CY52_9EURY</name>
<keyword evidence="1" id="KW-0472">Membrane</keyword>
<dbReference type="EMBL" id="JBHUDL010000006">
    <property type="protein sequence ID" value="MFD1632984.1"/>
    <property type="molecule type" value="Genomic_DNA"/>
</dbReference>
<protein>
    <submittedName>
        <fullName evidence="2">Uncharacterized protein</fullName>
    </submittedName>
</protein>
<proteinExistence type="predicted"/>
<gene>
    <name evidence="2" type="ORF">ACFSBJ_04445</name>
</gene>
<keyword evidence="1" id="KW-0812">Transmembrane</keyword>
<evidence type="ECO:0000313" key="3">
    <source>
        <dbReference type="Proteomes" id="UP001597075"/>
    </source>
</evidence>
<feature type="transmembrane region" description="Helical" evidence="1">
    <location>
        <begin position="107"/>
        <end position="129"/>
    </location>
</feature>
<keyword evidence="1" id="KW-1133">Transmembrane helix</keyword>
<sequence>MLRSRRRAGQRWTVGAVALTPLQWGIDPTSAVSSGPARAAASFLLVAGVAAAVRYWRPGLVERAVDGALDRPLVTPLYGVAAAIFGWIAVAYVFGQALRVGGGVGRVAVFLGVWVALVVGAFGFVVVGTGVTTILTGRRSWGGPLAGAGVSALVLLVLPDRLGLIVWGVVAATGLGGSARRWLRASASVEQVTE</sequence>
<dbReference type="AlphaFoldDB" id="A0ABD6CY52"/>
<dbReference type="RefSeq" id="WP_256406779.1">
    <property type="nucleotide sequence ID" value="NZ_CP187151.1"/>
</dbReference>
<accession>A0ABD6CY52</accession>
<evidence type="ECO:0000313" key="2">
    <source>
        <dbReference type="EMBL" id="MFD1632984.1"/>
    </source>
</evidence>
<evidence type="ECO:0000256" key="1">
    <source>
        <dbReference type="SAM" id="Phobius"/>
    </source>
</evidence>
<comment type="caution">
    <text evidence="2">The sequence shown here is derived from an EMBL/GenBank/DDBJ whole genome shotgun (WGS) entry which is preliminary data.</text>
</comment>
<dbReference type="Proteomes" id="UP001597075">
    <property type="component" value="Unassembled WGS sequence"/>
</dbReference>
<reference evidence="2 3" key="1">
    <citation type="journal article" date="2019" name="Int. J. Syst. Evol. Microbiol.">
        <title>The Global Catalogue of Microorganisms (GCM) 10K type strain sequencing project: providing services to taxonomists for standard genome sequencing and annotation.</title>
        <authorList>
            <consortium name="The Broad Institute Genomics Platform"/>
            <consortium name="The Broad Institute Genome Sequencing Center for Infectious Disease"/>
            <person name="Wu L."/>
            <person name="Ma J."/>
        </authorList>
    </citation>
    <scope>NUCLEOTIDE SEQUENCE [LARGE SCALE GENOMIC DNA]</scope>
    <source>
        <strain evidence="2 3">CGMCC 1.10594</strain>
    </source>
</reference>
<feature type="transmembrane region" description="Helical" evidence="1">
    <location>
        <begin position="35"/>
        <end position="56"/>
    </location>
</feature>
<keyword evidence="3" id="KW-1185">Reference proteome</keyword>